<feature type="compositionally biased region" description="Basic and acidic residues" evidence="2">
    <location>
        <begin position="526"/>
        <end position="541"/>
    </location>
</feature>
<evidence type="ECO:0000256" key="1">
    <source>
        <dbReference type="ARBA" id="ARBA00023242"/>
    </source>
</evidence>
<evidence type="ECO:0000256" key="2">
    <source>
        <dbReference type="SAM" id="MobiDB-lite"/>
    </source>
</evidence>
<proteinExistence type="predicted"/>
<feature type="region of interest" description="Disordered" evidence="2">
    <location>
        <begin position="402"/>
        <end position="541"/>
    </location>
</feature>
<sequence length="541" mass="58922">MDSSITESSNKRKRTPSAEDSGRASAPPPPQATASTAPAISINYLSKEKAVRLRLVEGDAAAFKDIIAHLAEYEGVILRHESLAGNLGANLLAPMMLRGLEKMFDNAPQVITAPFDASQSPITWLDVVTFAGTNPGEFILSEVEPGVQVCRCWVRGARVEVSLDDFRLIKSGGPAKFISAEPMAEDETVELETIRIIQSRLQSLIKQADAVAGKARQLDWQLKGRKKDLIARKTVDPRSVDSESRTFSPQPFPAVNARSSNLPNGEASNLQSELLSHYTSLDSQTSYDHRTSLPPSRDSRPKPGRLSTSDTFKTDSPEARRNSQAHNSDDGSDRRAIMATKIEKLKRGDPIQPKCDRCRRLKFECTKHLTACQACTKKHAKCSWKDATDEELEMDPYASMVTPRASERPTTSTGNGYLPAETPSQPRTASSINSYTSAEGPSRHRATPAANPYASADDLDLPHPSLNTSRGPSTADTSHFTSADSSLFAQSGTRTAVPASARQPILSVNNREMMDGDESNSSQTRSLEEIARVARGNGDRE</sequence>
<dbReference type="EMBL" id="FJOG01000002">
    <property type="protein sequence ID" value="CZR51406.1"/>
    <property type="molecule type" value="Genomic_DNA"/>
</dbReference>
<evidence type="ECO:0008006" key="5">
    <source>
        <dbReference type="Google" id="ProtNLM"/>
    </source>
</evidence>
<dbReference type="OrthoDB" id="5422841at2759"/>
<dbReference type="GO" id="GO:0000981">
    <property type="term" value="F:DNA-binding transcription factor activity, RNA polymerase II-specific"/>
    <property type="evidence" value="ECO:0007669"/>
    <property type="project" value="InterPro"/>
</dbReference>
<dbReference type="Gene3D" id="4.10.240.10">
    <property type="entry name" value="Zn(2)-C6 fungal-type DNA-binding domain"/>
    <property type="match status" value="1"/>
</dbReference>
<keyword evidence="1" id="KW-0539">Nucleus</keyword>
<dbReference type="InterPro" id="IPR036864">
    <property type="entry name" value="Zn2-C6_fun-type_DNA-bd_sf"/>
</dbReference>
<dbReference type="AlphaFoldDB" id="A0A1L7WF66"/>
<feature type="compositionally biased region" description="Basic and acidic residues" evidence="2">
    <location>
        <begin position="287"/>
        <end position="301"/>
    </location>
</feature>
<dbReference type="Proteomes" id="UP000184330">
    <property type="component" value="Unassembled WGS sequence"/>
</dbReference>
<evidence type="ECO:0000313" key="4">
    <source>
        <dbReference type="Proteomes" id="UP000184330"/>
    </source>
</evidence>
<organism evidence="3 4">
    <name type="scientific">Phialocephala subalpina</name>
    <dbReference type="NCBI Taxonomy" id="576137"/>
    <lineage>
        <taxon>Eukaryota</taxon>
        <taxon>Fungi</taxon>
        <taxon>Dikarya</taxon>
        <taxon>Ascomycota</taxon>
        <taxon>Pezizomycotina</taxon>
        <taxon>Leotiomycetes</taxon>
        <taxon>Helotiales</taxon>
        <taxon>Mollisiaceae</taxon>
        <taxon>Phialocephala</taxon>
        <taxon>Phialocephala fortinii species complex</taxon>
    </lineage>
</organism>
<gene>
    <name evidence="3" type="ORF">PAC_01281</name>
</gene>
<feature type="compositionally biased region" description="Basic and acidic residues" evidence="2">
    <location>
        <begin position="233"/>
        <end position="244"/>
    </location>
</feature>
<feature type="compositionally biased region" description="Polar residues" evidence="2">
    <location>
        <begin position="422"/>
        <end position="439"/>
    </location>
</feature>
<name>A0A1L7WF66_9HELO</name>
<feature type="compositionally biased region" description="Basic and acidic residues" evidence="2">
    <location>
        <begin position="312"/>
        <end position="335"/>
    </location>
</feature>
<evidence type="ECO:0000313" key="3">
    <source>
        <dbReference type="EMBL" id="CZR51406.1"/>
    </source>
</evidence>
<protein>
    <recommendedName>
        <fullName evidence="5">Zn(2)-C6 fungal-type domain-containing protein</fullName>
    </recommendedName>
</protein>
<dbReference type="CDD" id="cd00067">
    <property type="entry name" value="GAL4"/>
    <property type="match status" value="1"/>
</dbReference>
<dbReference type="STRING" id="576137.A0A1L7WF66"/>
<reference evidence="3 4" key="1">
    <citation type="submission" date="2016-03" db="EMBL/GenBank/DDBJ databases">
        <authorList>
            <person name="Ploux O."/>
        </authorList>
    </citation>
    <scope>NUCLEOTIDE SEQUENCE [LARGE SCALE GENOMIC DNA]</scope>
    <source>
        <strain evidence="3 4">UAMH 11012</strain>
    </source>
</reference>
<feature type="region of interest" description="Disordered" evidence="2">
    <location>
        <begin position="280"/>
        <end position="335"/>
    </location>
</feature>
<keyword evidence="4" id="KW-1185">Reference proteome</keyword>
<dbReference type="InterPro" id="IPR001138">
    <property type="entry name" value="Zn2Cys6_DnaBD"/>
</dbReference>
<dbReference type="GO" id="GO:0008270">
    <property type="term" value="F:zinc ion binding"/>
    <property type="evidence" value="ECO:0007669"/>
    <property type="project" value="InterPro"/>
</dbReference>
<feature type="region of interest" description="Disordered" evidence="2">
    <location>
        <begin position="1"/>
        <end position="37"/>
    </location>
</feature>
<accession>A0A1L7WF66</accession>
<feature type="compositionally biased region" description="Polar residues" evidence="2">
    <location>
        <begin position="257"/>
        <end position="267"/>
    </location>
</feature>
<feature type="compositionally biased region" description="Polar residues" evidence="2">
    <location>
        <begin position="465"/>
        <end position="494"/>
    </location>
</feature>
<feature type="region of interest" description="Disordered" evidence="2">
    <location>
        <begin position="233"/>
        <end position="267"/>
    </location>
</feature>